<keyword evidence="2" id="KW-1185">Reference proteome</keyword>
<dbReference type="OrthoDB" id="2744254at2759"/>
<dbReference type="AlphaFoldDB" id="A0A8E2DV35"/>
<name>A0A8E2DV35_9APHY</name>
<reference evidence="1 2" key="1">
    <citation type="submission" date="2016-07" db="EMBL/GenBank/DDBJ databases">
        <title>Draft genome of the white-rot fungus Obba rivulosa 3A-2.</title>
        <authorList>
            <consortium name="DOE Joint Genome Institute"/>
            <person name="Miettinen O."/>
            <person name="Riley R."/>
            <person name="Acob R."/>
            <person name="Barry K."/>
            <person name="Cullen D."/>
            <person name="De Vries R."/>
            <person name="Hainaut M."/>
            <person name="Hatakka A."/>
            <person name="Henrissat B."/>
            <person name="Hilden K."/>
            <person name="Kuo R."/>
            <person name="Labutti K."/>
            <person name="Lipzen A."/>
            <person name="Makela M.R."/>
            <person name="Sandor L."/>
            <person name="Spatafora J.W."/>
            <person name="Grigoriev I.V."/>
            <person name="Hibbett D.S."/>
        </authorList>
    </citation>
    <scope>NUCLEOTIDE SEQUENCE [LARGE SCALE GENOMIC DNA]</scope>
    <source>
        <strain evidence="1 2">3A-2</strain>
    </source>
</reference>
<proteinExistence type="predicted"/>
<dbReference type="Proteomes" id="UP000250043">
    <property type="component" value="Unassembled WGS sequence"/>
</dbReference>
<gene>
    <name evidence="1" type="ORF">OBBRIDRAFT_822380</name>
</gene>
<dbReference type="Gene3D" id="3.80.10.10">
    <property type="entry name" value="Ribonuclease Inhibitor"/>
    <property type="match status" value="1"/>
</dbReference>
<dbReference type="InterPro" id="IPR032675">
    <property type="entry name" value="LRR_dom_sf"/>
</dbReference>
<dbReference type="SUPFAM" id="SSF52047">
    <property type="entry name" value="RNI-like"/>
    <property type="match status" value="1"/>
</dbReference>
<protein>
    <recommendedName>
        <fullName evidence="3">F-box domain-containing protein</fullName>
    </recommendedName>
</protein>
<evidence type="ECO:0008006" key="3">
    <source>
        <dbReference type="Google" id="ProtNLM"/>
    </source>
</evidence>
<accession>A0A8E2DV35</accession>
<dbReference type="EMBL" id="KV722331">
    <property type="protein sequence ID" value="OCH96403.1"/>
    <property type="molecule type" value="Genomic_DNA"/>
</dbReference>
<evidence type="ECO:0000313" key="1">
    <source>
        <dbReference type="EMBL" id="OCH96403.1"/>
    </source>
</evidence>
<sequence length="620" mass="71456">MHRCWTIPELTRLITEQLDPRRRKTDRPALAALARTCRALLDPSLDVLWRHQDTFARLVWLLPEDAIRFVMPDAEWKHCFMLINTRPLLPIDWSRFNFYAPRVKSVGAINWLPLNSASDSPYHHTLEVAQSSVLTLSESIYEAFKEHLPCPILPHLQELQWVVPGILFDNFHYVQLFLTPVMKRLYLAIEWPEDQEEYGDFLIEIIGVLPRCCPYLQELHLFNGNPFVSEALGEIVSQLVNLRSIAFWYMGDQLENLLDKLRELPHLRSLHLRGSEDLVVPAGIGKAFTLHRLTLDCMKYGAIMDLLSFMQPGPLKYLKVEFYDIPRSDEVRDFLVSIRDSLADTLEHVDFSTHDDSIENSIDPDRPITLETLHPLLDMPKLHTLKTFTGNTWDLDDFAIKKTVDAWPLLRVLDFETGIWRLPKVMTTLDSVMYIAQNCQHLESFSLSFNAYDIPALDPVIHLPGNYTTYEIRRPRRPEGLTTVYNECGLNSHTGVKEVNIGESKYQNRAALTLFLLKCFPNLEAIEGRLPAEAMGVVVENDEDEGMDDMAEEDGDGEDMDEGVEQEGPVMVQYEPDGGNTVQHNQVQREWESHETVPWSDYLKDFKGRIIQDFQFAYIG</sequence>
<organism evidence="1 2">
    <name type="scientific">Obba rivulosa</name>
    <dbReference type="NCBI Taxonomy" id="1052685"/>
    <lineage>
        <taxon>Eukaryota</taxon>
        <taxon>Fungi</taxon>
        <taxon>Dikarya</taxon>
        <taxon>Basidiomycota</taxon>
        <taxon>Agaricomycotina</taxon>
        <taxon>Agaricomycetes</taxon>
        <taxon>Polyporales</taxon>
        <taxon>Gelatoporiaceae</taxon>
        <taxon>Obba</taxon>
    </lineage>
</organism>
<evidence type="ECO:0000313" key="2">
    <source>
        <dbReference type="Proteomes" id="UP000250043"/>
    </source>
</evidence>